<dbReference type="InterPro" id="IPR036249">
    <property type="entry name" value="Thioredoxin-like_sf"/>
</dbReference>
<dbReference type="PROSITE" id="PS51352">
    <property type="entry name" value="THIOREDOXIN_2"/>
    <property type="match status" value="1"/>
</dbReference>
<evidence type="ECO:0000313" key="3">
    <source>
        <dbReference type="EMBL" id="ACK81144.1"/>
    </source>
</evidence>
<keyword evidence="1" id="KW-0676">Redox-active center</keyword>
<dbReference type="PROSITE" id="PS00194">
    <property type="entry name" value="THIOREDOXIN_1"/>
    <property type="match status" value="1"/>
</dbReference>
<dbReference type="InterPro" id="IPR000866">
    <property type="entry name" value="AhpC/TSA"/>
</dbReference>
<dbReference type="GO" id="GO:0016209">
    <property type="term" value="F:antioxidant activity"/>
    <property type="evidence" value="ECO:0007669"/>
    <property type="project" value="InterPro"/>
</dbReference>
<dbReference type="Proteomes" id="UP000002385">
    <property type="component" value="Chromosome"/>
</dbReference>
<evidence type="ECO:0000256" key="1">
    <source>
        <dbReference type="ARBA" id="ARBA00023284"/>
    </source>
</evidence>
<dbReference type="InterPro" id="IPR050553">
    <property type="entry name" value="Thioredoxin_ResA/DsbE_sf"/>
</dbReference>
<gene>
    <name evidence="3" type="ordered locus">Mchl_0201</name>
</gene>
<dbReference type="GO" id="GO:0015036">
    <property type="term" value="F:disulfide oxidoreductase activity"/>
    <property type="evidence" value="ECO:0007669"/>
    <property type="project" value="UniProtKB-ARBA"/>
</dbReference>
<feature type="domain" description="Thioredoxin" evidence="2">
    <location>
        <begin position="6"/>
        <end position="165"/>
    </location>
</feature>
<dbReference type="EMBL" id="CP001298">
    <property type="protein sequence ID" value="ACK81144.1"/>
    <property type="molecule type" value="Genomic_DNA"/>
</dbReference>
<dbReference type="InterPro" id="IPR017937">
    <property type="entry name" value="Thioredoxin_CS"/>
</dbReference>
<evidence type="ECO:0000313" key="4">
    <source>
        <dbReference type="Proteomes" id="UP000002385"/>
    </source>
</evidence>
<dbReference type="HOGENOM" id="CLU_699829_0_0_5"/>
<evidence type="ECO:0000259" key="2">
    <source>
        <dbReference type="PROSITE" id="PS51352"/>
    </source>
</evidence>
<dbReference type="InterPro" id="IPR013766">
    <property type="entry name" value="Thioredoxin_domain"/>
</dbReference>
<dbReference type="KEGG" id="mch:Mchl_0201"/>
<reference evidence="3 4" key="2">
    <citation type="journal article" date="2012" name="J. Bacteriol.">
        <title>Complete genome sequences of six strains of the genus Methylobacterium.</title>
        <authorList>
            <person name="Marx C.J."/>
            <person name="Bringel F."/>
            <person name="Chistoserdova L."/>
            <person name="Moulin L."/>
            <person name="Farhan Ul Haque M."/>
            <person name="Fleischman D.E."/>
            <person name="Gruffaz C."/>
            <person name="Jourand P."/>
            <person name="Knief C."/>
            <person name="Lee M.C."/>
            <person name="Muller E.E."/>
            <person name="Nadalig T."/>
            <person name="Peyraud R."/>
            <person name="Roselli S."/>
            <person name="Russ L."/>
            <person name="Goodwin L.A."/>
            <person name="Ivanova N."/>
            <person name="Kyrpides N."/>
            <person name="Lajus A."/>
            <person name="Land M.L."/>
            <person name="Medigue C."/>
            <person name="Mikhailova N."/>
            <person name="Nolan M."/>
            <person name="Woyke T."/>
            <person name="Stolyar S."/>
            <person name="Vorholt J.A."/>
            <person name="Vuilleumier S."/>
        </authorList>
    </citation>
    <scope>NUCLEOTIDE SEQUENCE [LARGE SCALE GENOMIC DNA]</scope>
    <source>
        <strain evidence="4">CM4 / NCIMB 13688</strain>
    </source>
</reference>
<dbReference type="Gene3D" id="3.40.30.10">
    <property type="entry name" value="Glutaredoxin"/>
    <property type="match status" value="1"/>
</dbReference>
<dbReference type="SUPFAM" id="SSF52833">
    <property type="entry name" value="Thioredoxin-like"/>
    <property type="match status" value="1"/>
</dbReference>
<dbReference type="PANTHER" id="PTHR42852:SF18">
    <property type="entry name" value="CHROMOSOME UNDETERMINED SCAFFOLD_47, WHOLE GENOME SHOTGUN SEQUENCE"/>
    <property type="match status" value="1"/>
</dbReference>
<name>B7KXY1_METC4</name>
<dbReference type="RefSeq" id="WP_012605351.1">
    <property type="nucleotide sequence ID" value="NC_011757.1"/>
</dbReference>
<dbReference type="PANTHER" id="PTHR42852">
    <property type="entry name" value="THIOL:DISULFIDE INTERCHANGE PROTEIN DSBE"/>
    <property type="match status" value="1"/>
</dbReference>
<accession>B7KXY1</accession>
<protein>
    <submittedName>
        <fullName evidence="3">Redoxin domain protein</fullName>
    </submittedName>
</protein>
<reference evidence="4" key="1">
    <citation type="submission" date="2008-12" db="EMBL/GenBank/DDBJ databases">
        <title>Complete sequence of chromosome of Methylobacterium chloromethanicum CM4.</title>
        <authorList>
            <consortium name="US DOE Joint Genome Institute"/>
            <person name="Lucas S."/>
            <person name="Copeland A."/>
            <person name="Lapidus A."/>
            <person name="Glavina del Rio T."/>
            <person name="Dalin E."/>
            <person name="Tice H."/>
            <person name="Bruce D."/>
            <person name="Goodwin L."/>
            <person name="Pitluck S."/>
            <person name="Chertkov O."/>
            <person name="Brettin T."/>
            <person name="Detter J.C."/>
            <person name="Han C."/>
            <person name="Larimer F."/>
            <person name="Land M."/>
            <person name="Hauser L."/>
            <person name="Kyrpides N."/>
            <person name="Mikhailova N."/>
            <person name="Marx C."/>
            <person name="Richardson P."/>
        </authorList>
    </citation>
    <scope>NUCLEOTIDE SEQUENCE [LARGE SCALE GENOMIC DNA]</scope>
    <source>
        <strain evidence="4">CM4 / NCIMB 13688</strain>
    </source>
</reference>
<dbReference type="Pfam" id="PF00578">
    <property type="entry name" value="AhpC-TSA"/>
    <property type="match status" value="1"/>
</dbReference>
<dbReference type="CDD" id="cd02966">
    <property type="entry name" value="TlpA_like_family"/>
    <property type="match status" value="1"/>
</dbReference>
<proteinExistence type="predicted"/>
<sequence>MSRLELLVGDPAPAFPAAVFLKGTPFSAFEPGHVYVVECWATWCGPCLSTIPHLTQMQKDHPDVRFVGVAVWEDDIEAVRAFVTEKGDEMGYAVAFDVGEPAANGGWMPHHWLLPAYQNGIPTAFIVDREGRIAWIGHPAVMKEVLPSVVDGTFDIRAATDRYAAWIRESMTREKSALQAAVQSHLKADDNAGAIQAYDAAIAECPRLESEVGLEKLRLLLRTPDSAALAYGSRLVTTFGSDFPFLKRATASEIVGALEDDTVLHQRQPLARFVIDLIRNLEAEKSEEDAYEACVRARCLAIAFLEEGQPAEALRQAEAAIVHGRTADLHERALDGLQSLVDRCAGSVATHSPKTPTVVCDGDVCRIV</sequence>
<organism evidence="3 4">
    <name type="scientific">Methylorubrum extorquens (strain CM4 / NCIMB 13688)</name>
    <name type="common">Methylobacterium extorquens</name>
    <dbReference type="NCBI Taxonomy" id="440085"/>
    <lineage>
        <taxon>Bacteria</taxon>
        <taxon>Pseudomonadati</taxon>
        <taxon>Pseudomonadota</taxon>
        <taxon>Alphaproteobacteria</taxon>
        <taxon>Hyphomicrobiales</taxon>
        <taxon>Methylobacteriaceae</taxon>
        <taxon>Methylorubrum</taxon>
    </lineage>
</organism>
<dbReference type="AlphaFoldDB" id="B7KXY1"/>